<keyword evidence="2" id="KW-1185">Reference proteome</keyword>
<sequence length="98" mass="11138">MSANGRRFMCFGTLGLPEPTMGCIDKNAWNQLIFETTKPVVEKNRLEGVYDAGIAYSRSAIQHSDKLEIMQQIGEVVTTWLLYGPVPLHRYDHRQPLS</sequence>
<accession>A0A0R3LF44</accession>
<reference evidence="1 2" key="1">
    <citation type="submission" date="2014-03" db="EMBL/GenBank/DDBJ databases">
        <title>Bradyrhizobium valentinum sp. nov., isolated from effective nodules of Lupinus mariae-josephae, a lupine endemic of basic-lime soils in Eastern Spain.</title>
        <authorList>
            <person name="Duran D."/>
            <person name="Rey L."/>
            <person name="Navarro A."/>
            <person name="Busquets A."/>
            <person name="Imperial J."/>
            <person name="Ruiz-Argueso T."/>
        </authorList>
    </citation>
    <scope>NUCLEOTIDE SEQUENCE [LARGE SCALE GENOMIC DNA]</scope>
    <source>
        <strain evidence="1 2">PAC68</strain>
    </source>
</reference>
<protein>
    <submittedName>
        <fullName evidence="1">Uncharacterized protein</fullName>
    </submittedName>
</protein>
<organism evidence="1 2">
    <name type="scientific">Bradyrhizobium jicamae</name>
    <dbReference type="NCBI Taxonomy" id="280332"/>
    <lineage>
        <taxon>Bacteria</taxon>
        <taxon>Pseudomonadati</taxon>
        <taxon>Pseudomonadota</taxon>
        <taxon>Alphaproteobacteria</taxon>
        <taxon>Hyphomicrobiales</taxon>
        <taxon>Nitrobacteraceae</taxon>
        <taxon>Bradyrhizobium</taxon>
    </lineage>
</organism>
<dbReference type="RefSeq" id="WP_157088298.1">
    <property type="nucleotide sequence ID" value="NZ_LLXZ01000113.1"/>
</dbReference>
<evidence type="ECO:0000313" key="2">
    <source>
        <dbReference type="Proteomes" id="UP000050863"/>
    </source>
</evidence>
<dbReference type="EMBL" id="LLXZ01000113">
    <property type="protein sequence ID" value="KRR06436.1"/>
    <property type="molecule type" value="Genomic_DNA"/>
</dbReference>
<name>A0A0R3LF44_9BRAD</name>
<dbReference type="OrthoDB" id="4098114at2"/>
<dbReference type="Proteomes" id="UP000050863">
    <property type="component" value="Unassembled WGS sequence"/>
</dbReference>
<comment type="caution">
    <text evidence="1">The sequence shown here is derived from an EMBL/GenBank/DDBJ whole genome shotgun (WGS) entry which is preliminary data.</text>
</comment>
<evidence type="ECO:0000313" key="1">
    <source>
        <dbReference type="EMBL" id="KRR06436.1"/>
    </source>
</evidence>
<dbReference type="AlphaFoldDB" id="A0A0R3LF44"/>
<gene>
    <name evidence="1" type="ORF">CQ12_16530</name>
</gene>
<proteinExistence type="predicted"/>